<evidence type="ECO:0000256" key="3">
    <source>
        <dbReference type="ARBA" id="ARBA00022989"/>
    </source>
</evidence>
<dbReference type="PANTHER" id="PTHR15549">
    <property type="entry name" value="PAIRED IMMUNOGLOBULIN-LIKE TYPE 2 RECEPTOR"/>
    <property type="match status" value="1"/>
</dbReference>
<dbReference type="AlphaFoldDB" id="A0A7C8VJ59"/>
<evidence type="ECO:0000313" key="7">
    <source>
        <dbReference type="EMBL" id="KAF3281500.1"/>
    </source>
</evidence>
<evidence type="ECO:0000256" key="1">
    <source>
        <dbReference type="ARBA" id="ARBA00004167"/>
    </source>
</evidence>
<dbReference type="SUPFAM" id="SSF117281">
    <property type="entry name" value="Kelch motif"/>
    <property type="match status" value="1"/>
</dbReference>
<dbReference type="Gene3D" id="2.120.10.80">
    <property type="entry name" value="Kelch-type beta propeller"/>
    <property type="match status" value="1"/>
</dbReference>
<feature type="transmembrane region" description="Helical" evidence="6">
    <location>
        <begin position="474"/>
        <end position="495"/>
    </location>
</feature>
<comment type="caution">
    <text evidence="7">The sequence shown here is derived from an EMBL/GenBank/DDBJ whole genome shotgun (WGS) entry which is preliminary data.</text>
</comment>
<dbReference type="Pfam" id="PF24681">
    <property type="entry name" value="Kelch_KLHDC2_KLHL20_DRC7"/>
    <property type="match status" value="1"/>
</dbReference>
<name>A0A7C8VJ59_ORBOL</name>
<evidence type="ECO:0000256" key="6">
    <source>
        <dbReference type="SAM" id="Phobius"/>
    </source>
</evidence>
<dbReference type="EMBL" id="JAABOJ010000015">
    <property type="protein sequence ID" value="KAF3281500.1"/>
    <property type="molecule type" value="Genomic_DNA"/>
</dbReference>
<comment type="subcellular location">
    <subcellularLocation>
        <location evidence="1">Membrane</location>
        <topology evidence="1">Single-pass membrane protein</topology>
    </subcellularLocation>
</comment>
<dbReference type="GO" id="GO:0071944">
    <property type="term" value="C:cell periphery"/>
    <property type="evidence" value="ECO:0007669"/>
    <property type="project" value="UniProtKB-ARBA"/>
</dbReference>
<organism evidence="7 8">
    <name type="scientific">Orbilia oligospora</name>
    <name type="common">Nematode-trapping fungus</name>
    <name type="synonym">Arthrobotrys oligospora</name>
    <dbReference type="NCBI Taxonomy" id="2813651"/>
    <lineage>
        <taxon>Eukaryota</taxon>
        <taxon>Fungi</taxon>
        <taxon>Dikarya</taxon>
        <taxon>Ascomycota</taxon>
        <taxon>Pezizomycotina</taxon>
        <taxon>Orbiliomycetes</taxon>
        <taxon>Orbiliales</taxon>
        <taxon>Orbiliaceae</taxon>
        <taxon>Orbilia</taxon>
    </lineage>
</organism>
<protein>
    <recommendedName>
        <fullName evidence="9">Kelch repeat-containing protein</fullName>
    </recommendedName>
</protein>
<evidence type="ECO:0000256" key="2">
    <source>
        <dbReference type="ARBA" id="ARBA00022692"/>
    </source>
</evidence>
<accession>A0A7C8VJ59</accession>
<keyword evidence="3 6" id="KW-1133">Transmembrane helix</keyword>
<evidence type="ECO:0008006" key="9">
    <source>
        <dbReference type="Google" id="ProtNLM"/>
    </source>
</evidence>
<feature type="compositionally biased region" description="Low complexity" evidence="5">
    <location>
        <begin position="443"/>
        <end position="458"/>
    </location>
</feature>
<keyword evidence="4 6" id="KW-0472">Membrane</keyword>
<proteinExistence type="predicted"/>
<feature type="region of interest" description="Disordered" evidence="5">
    <location>
        <begin position="504"/>
        <end position="525"/>
    </location>
</feature>
<dbReference type="Proteomes" id="UP000474640">
    <property type="component" value="Unassembled WGS sequence"/>
</dbReference>
<dbReference type="GO" id="GO:0016020">
    <property type="term" value="C:membrane"/>
    <property type="evidence" value="ECO:0007669"/>
    <property type="project" value="UniProtKB-SubCell"/>
</dbReference>
<dbReference type="InterPro" id="IPR051694">
    <property type="entry name" value="Immunoregulatory_rcpt-like"/>
</dbReference>
<dbReference type="OrthoDB" id="10251809at2759"/>
<feature type="region of interest" description="Disordered" evidence="5">
    <location>
        <begin position="443"/>
        <end position="469"/>
    </location>
</feature>
<reference evidence="7 8" key="1">
    <citation type="submission" date="2020-01" db="EMBL/GenBank/DDBJ databases">
        <authorList>
            <person name="Palmer J.M."/>
        </authorList>
    </citation>
    <scope>NUCLEOTIDE SEQUENCE [LARGE SCALE GENOMIC DNA]</scope>
    <source>
        <strain evidence="7 8">TWF970</strain>
    </source>
</reference>
<dbReference type="InterPro" id="IPR015915">
    <property type="entry name" value="Kelch-typ_b-propeller"/>
</dbReference>
<evidence type="ECO:0000256" key="4">
    <source>
        <dbReference type="ARBA" id="ARBA00023136"/>
    </source>
</evidence>
<gene>
    <name evidence="7" type="ORF">TWF970_002059</name>
</gene>
<evidence type="ECO:0000313" key="8">
    <source>
        <dbReference type="Proteomes" id="UP000474640"/>
    </source>
</evidence>
<dbReference type="PANTHER" id="PTHR15549:SF26">
    <property type="entry name" value="AXIAL BUDDING PATTERN PROTEIN 2-RELATED"/>
    <property type="match status" value="1"/>
</dbReference>
<keyword evidence="2 6" id="KW-0812">Transmembrane</keyword>
<evidence type="ECO:0000256" key="5">
    <source>
        <dbReference type="SAM" id="MobiDB-lite"/>
    </source>
</evidence>
<sequence length="614" mass="65238">MNISALDPRTDFCSVWNHAALVYRNQLYIAQGDAAYRVGQAASSSDVVLQQGHNPWLRYISLDDSFSITDFGNQISIVPSRISSRDLPQRKNPLLWDITTPAFSDGGNRGIIISTLGLPVGNISEAGRGNSIYWSLAGNLTDEANFGDFNPPSGAFDIDSPFSDNTRFYASRNSYFDNELGFGYVVGGMVNNTPTASFLTYSPGSPAWRNNTLPWGTTAGDGAMGTFKVNNRTIHVYTGGEVNGVNSDLDIARIFDSQSNAWYDQPLTGFQGRIPSPRRGSCTTVVAAPDGSSYQMLVFGGISDDEGTSPFSELWALNIPTFTWVLLDNSATSGNTPHIPGGRFGSSCHLIKGNKLMVFGGSKVREVQAITGPLNCDVNAGAGFVMDLNNATWLETYDGRQADYTVPERVRAVIGGGPTGGATMGQPVDGFADPTLSEILRVPISTGSPSSTPTGSGDPPAPTSGSGGGGISTGAIAGIAVAVVLVAIGGLFFLWRWRRNKKAQNLEGDGPNNLNGKSELPGLSNELGYNQQKKIYKDNAGNVITRQELGGDSVNPMELPAGDLDSQHVMELPAKDPMHPVELPAEVPFAEVPFAELPDRQLPTPPVPPKAPGA</sequence>